<dbReference type="Proteomes" id="UP000238589">
    <property type="component" value="Unassembled WGS sequence"/>
</dbReference>
<gene>
    <name evidence="3" type="ORF">C6P64_03890</name>
</gene>
<evidence type="ECO:0000259" key="2">
    <source>
        <dbReference type="Pfam" id="PF13369"/>
    </source>
</evidence>
<comment type="similarity">
    <text evidence="1">Belongs to the UPF0162 family.</text>
</comment>
<dbReference type="PANTHER" id="PTHR31350:SF21">
    <property type="entry name" value="F-BOX ONLY PROTEIN 21"/>
    <property type="match status" value="1"/>
</dbReference>
<dbReference type="OrthoDB" id="232498at2"/>
<dbReference type="Pfam" id="PF13371">
    <property type="entry name" value="TPR_9"/>
    <property type="match status" value="1"/>
</dbReference>
<name>A0A2S9K7R5_9BURK</name>
<evidence type="ECO:0000256" key="1">
    <source>
        <dbReference type="ARBA" id="ARBA00007100"/>
    </source>
</evidence>
<evidence type="ECO:0000313" key="4">
    <source>
        <dbReference type="Proteomes" id="UP000238589"/>
    </source>
</evidence>
<reference evidence="3 4" key="1">
    <citation type="submission" date="2018-03" db="EMBL/GenBank/DDBJ databases">
        <title>Comparative genomics illustrates the genes involved in a hyperalkaliphilic mechanisms of Serpentinomonas isolated from highly-alkaline calcium-rich serpentinized springs.</title>
        <authorList>
            <person name="Suzuki S."/>
            <person name="Ishii S."/>
            <person name="Walworth N."/>
            <person name="Bird L."/>
            <person name="Kuenen J.G."/>
            <person name="Nealson K.H."/>
        </authorList>
    </citation>
    <scope>NUCLEOTIDE SEQUENCE [LARGE SCALE GENOMIC DNA]</scope>
    <source>
        <strain evidence="3 4">P1</strain>
    </source>
</reference>
<organism evidence="3 4">
    <name type="scientific">Malikia granosa</name>
    <dbReference type="NCBI Taxonomy" id="263067"/>
    <lineage>
        <taxon>Bacteria</taxon>
        <taxon>Pseudomonadati</taxon>
        <taxon>Pseudomonadota</taxon>
        <taxon>Betaproteobacteria</taxon>
        <taxon>Burkholderiales</taxon>
        <taxon>Comamonadaceae</taxon>
        <taxon>Malikia</taxon>
    </lineage>
</organism>
<dbReference type="AlphaFoldDB" id="A0A2S9K7R5"/>
<evidence type="ECO:0000313" key="3">
    <source>
        <dbReference type="EMBL" id="PRD66442.1"/>
    </source>
</evidence>
<dbReference type="InterPro" id="IPR032698">
    <property type="entry name" value="SirB1_N"/>
</dbReference>
<sequence length="283" mass="32152">MLPTFELPTPLGYFAALVREDPGFPLLEATAAVAQDEYPELDLQQLLAQVDQMLLRLQRRLPADAGPLERLHRLNRFFFGDLAFGGNVNHYYDPDNSYLNRVLERRRGIPITLGVLWLELAQGLGLSARGINFPGHFLVKVSLAQGQVLIDPFTGQSLSREDLSERLEPFRRRHGLVDEFEPPVELYLQPAPERQILARVLRNLKDIQRQAADWPRLLQVLERLVILLPGDWSERRDRGLALADLGRLDEARADLEIYLQHAEDAPDHDLIAQRLAQLRGGGV</sequence>
<dbReference type="EMBL" id="PVLQ01000012">
    <property type="protein sequence ID" value="PRD66442.1"/>
    <property type="molecule type" value="Genomic_DNA"/>
</dbReference>
<dbReference type="SUPFAM" id="SSF48452">
    <property type="entry name" value="TPR-like"/>
    <property type="match status" value="1"/>
</dbReference>
<keyword evidence="4" id="KW-1185">Reference proteome</keyword>
<dbReference type="Pfam" id="PF13369">
    <property type="entry name" value="Transglut_core2"/>
    <property type="match status" value="1"/>
</dbReference>
<dbReference type="RefSeq" id="WP_105747283.1">
    <property type="nucleotide sequence ID" value="NZ_PVLQ01000012.1"/>
</dbReference>
<dbReference type="Gene3D" id="1.25.40.10">
    <property type="entry name" value="Tetratricopeptide repeat domain"/>
    <property type="match status" value="1"/>
</dbReference>
<accession>A0A2S9K7R5</accession>
<protein>
    <submittedName>
        <fullName evidence="3">Transglutaminase</fullName>
    </submittedName>
</protein>
<dbReference type="PANTHER" id="PTHR31350">
    <property type="entry name" value="SI:DKEY-261L7.2"/>
    <property type="match status" value="1"/>
</dbReference>
<dbReference type="InterPro" id="IPR011990">
    <property type="entry name" value="TPR-like_helical_dom_sf"/>
</dbReference>
<proteinExistence type="inferred from homology"/>
<comment type="caution">
    <text evidence="3">The sequence shown here is derived from an EMBL/GenBank/DDBJ whole genome shotgun (WGS) entry which is preliminary data.</text>
</comment>
<feature type="domain" description="Protein SirB1 N-terminal" evidence="2">
    <location>
        <begin position="45"/>
        <end position="202"/>
    </location>
</feature>